<protein>
    <submittedName>
        <fullName evidence="2">Uncharacterized protein</fullName>
    </submittedName>
</protein>
<dbReference type="eggNOG" id="ENOG502QWXA">
    <property type="taxonomic scope" value="Eukaryota"/>
</dbReference>
<organism evidence="2 3">
    <name type="scientific">Theileria equi strain WA</name>
    <dbReference type="NCBI Taxonomy" id="1537102"/>
    <lineage>
        <taxon>Eukaryota</taxon>
        <taxon>Sar</taxon>
        <taxon>Alveolata</taxon>
        <taxon>Apicomplexa</taxon>
        <taxon>Aconoidasida</taxon>
        <taxon>Piroplasmida</taxon>
        <taxon>Theileriidae</taxon>
        <taxon>Theileria</taxon>
    </lineage>
</organism>
<evidence type="ECO:0000313" key="2">
    <source>
        <dbReference type="EMBL" id="EKX73949.1"/>
    </source>
</evidence>
<comment type="caution">
    <text evidence="2">The sequence shown here is derived from an EMBL/GenBank/DDBJ whole genome shotgun (WGS) entry which is preliminary data.</text>
</comment>
<dbReference type="RefSeq" id="XP_004833401.1">
    <property type="nucleotide sequence ID" value="XM_004833344.1"/>
</dbReference>
<dbReference type="OrthoDB" id="366025at2759"/>
<dbReference type="Proteomes" id="UP000031512">
    <property type="component" value="Unassembled WGS sequence"/>
</dbReference>
<proteinExistence type="predicted"/>
<reference evidence="2 3" key="1">
    <citation type="journal article" date="2012" name="BMC Genomics">
        <title>Comparative genomic analysis and phylogenetic position of Theileria equi.</title>
        <authorList>
            <person name="Kappmeyer L.S."/>
            <person name="Thiagarajan M."/>
            <person name="Herndon D.R."/>
            <person name="Ramsay J.D."/>
            <person name="Caler E."/>
            <person name="Djikeng A."/>
            <person name="Gillespie J.J."/>
            <person name="Lau A.O."/>
            <person name="Roalson E.H."/>
            <person name="Silva J.C."/>
            <person name="Silva M.G."/>
            <person name="Suarez C.E."/>
            <person name="Ueti M.W."/>
            <person name="Nene V.M."/>
            <person name="Mealey R.H."/>
            <person name="Knowles D.P."/>
            <person name="Brayton K.A."/>
        </authorList>
    </citation>
    <scope>NUCLEOTIDE SEQUENCE [LARGE SCALE GENOMIC DNA]</scope>
    <source>
        <strain evidence="2 3">WA</strain>
    </source>
</reference>
<evidence type="ECO:0000313" key="3">
    <source>
        <dbReference type="Proteomes" id="UP000031512"/>
    </source>
</evidence>
<dbReference type="AlphaFoldDB" id="L1LF94"/>
<sequence>MHFNSLFSLDTVGEGFVEPNEESDEDTSSINIKNADAADSNADHKLDWIKISSASQIRDLHNVRHKLSPEDIENYRKLTLEIRKFLYNSMVGEDFCVSCETHAGIDENEAIEVEEERNESQNAEKNAAGSAGKGLEARVTSNVSSMEIISDDDDEVISNISDSDSSKADSLESLENKEVVKVEDVPNDPSYIFLCISPAKLNRIVKDMAHVQMRTFFASFPRSFKISTGNVGSDVLTMGNRYYLSTGNNTSLNDTASALTPETCGHSLYLSHLYQRQRTVCYFCGLLHCARSASSKNPCSFQRCPKCMLSHKWSKNLCRENGSALHRALDENNWRKKRRNVWSSQPKRIKMMCPCFFCANGGEANFKCQGLSCKAGESTLWRRCIELLGTRELEYEKRKKPQLFLHLKKKDFVFN</sequence>
<dbReference type="EMBL" id="ACOU01000002">
    <property type="protein sequence ID" value="EKX73949.1"/>
    <property type="molecule type" value="Genomic_DNA"/>
</dbReference>
<accession>L1LF94</accession>
<keyword evidence="3" id="KW-1185">Reference proteome</keyword>
<feature type="region of interest" description="Disordered" evidence="1">
    <location>
        <begin position="113"/>
        <end position="134"/>
    </location>
</feature>
<gene>
    <name evidence="2" type="ORF">BEWA_039870</name>
</gene>
<dbReference type="GeneID" id="15807397"/>
<name>L1LF94_THEEQ</name>
<dbReference type="VEuPathDB" id="PiroplasmaDB:BEWA_039870"/>
<evidence type="ECO:0000256" key="1">
    <source>
        <dbReference type="SAM" id="MobiDB-lite"/>
    </source>
</evidence>
<dbReference type="KEGG" id="beq:BEWA_039870"/>